<keyword evidence="1" id="KW-1133">Transmembrane helix</keyword>
<comment type="caution">
    <text evidence="2">The sequence shown here is derived from an EMBL/GenBank/DDBJ whole genome shotgun (WGS) entry which is preliminary data.</text>
</comment>
<dbReference type="Proteomes" id="UP001595998">
    <property type="component" value="Unassembled WGS sequence"/>
</dbReference>
<dbReference type="RefSeq" id="WP_380035397.1">
    <property type="nucleotide sequence ID" value="NZ_JBHSEH010000004.1"/>
</dbReference>
<organism evidence="2 3">
    <name type="scientific">Deinococcus navajonensis</name>
    <dbReference type="NCBI Taxonomy" id="309884"/>
    <lineage>
        <taxon>Bacteria</taxon>
        <taxon>Thermotogati</taxon>
        <taxon>Deinococcota</taxon>
        <taxon>Deinococci</taxon>
        <taxon>Deinococcales</taxon>
        <taxon>Deinococcaceae</taxon>
        <taxon>Deinococcus</taxon>
    </lineage>
</organism>
<feature type="transmembrane region" description="Helical" evidence="1">
    <location>
        <begin position="12"/>
        <end position="33"/>
    </location>
</feature>
<name>A0ABV8XJF1_9DEIO</name>
<gene>
    <name evidence="2" type="ORF">ACFOZ9_01295</name>
</gene>
<sequence length="323" mass="35269">MIPTLRTAPRHVWLPWVLLALTVAGGLALKSIMPTDGPLLAQLVLFDATVTTALLVFLFTPAAERQLRASLLTILRGVTISAFAFPEVRAYVWLDLLGVAASVFFLQRGLRSPLPAGYADLDDLERLYAFFGRLSGRPRMVRLPLYDVLLLKHLVVRPNLPQGQHFGTRQGATTGSTLTLVAFGSAVEGMLAHVLLAQWNDVAAWIWTGLNGIGLLWLLAYGRALATRPVTVSARRLYLRSGLHWTGSTPLSNLVEARPFQAEDTDALNIAIDVKPNVTLTFSAPVQLSGVYLTERRTQVVALHVDDPRAFVKALNPETAAHG</sequence>
<reference evidence="3" key="1">
    <citation type="journal article" date="2019" name="Int. J. Syst. Evol. Microbiol.">
        <title>The Global Catalogue of Microorganisms (GCM) 10K type strain sequencing project: providing services to taxonomists for standard genome sequencing and annotation.</title>
        <authorList>
            <consortium name="The Broad Institute Genomics Platform"/>
            <consortium name="The Broad Institute Genome Sequencing Center for Infectious Disease"/>
            <person name="Wu L."/>
            <person name="Ma J."/>
        </authorList>
    </citation>
    <scope>NUCLEOTIDE SEQUENCE [LARGE SCALE GENOMIC DNA]</scope>
    <source>
        <strain evidence="3">CCUG 56029</strain>
    </source>
</reference>
<dbReference type="EMBL" id="JBHSEH010000004">
    <property type="protein sequence ID" value="MFC4424827.1"/>
    <property type="molecule type" value="Genomic_DNA"/>
</dbReference>
<keyword evidence="1" id="KW-0472">Membrane</keyword>
<feature type="transmembrane region" description="Helical" evidence="1">
    <location>
        <begin position="39"/>
        <end position="60"/>
    </location>
</feature>
<proteinExistence type="predicted"/>
<protein>
    <submittedName>
        <fullName evidence="2">Uncharacterized protein</fullName>
    </submittedName>
</protein>
<evidence type="ECO:0000313" key="2">
    <source>
        <dbReference type="EMBL" id="MFC4424827.1"/>
    </source>
</evidence>
<keyword evidence="1" id="KW-0812">Transmembrane</keyword>
<accession>A0ABV8XJF1</accession>
<feature type="transmembrane region" description="Helical" evidence="1">
    <location>
        <begin position="178"/>
        <end position="199"/>
    </location>
</feature>
<evidence type="ECO:0000256" key="1">
    <source>
        <dbReference type="SAM" id="Phobius"/>
    </source>
</evidence>
<feature type="transmembrane region" description="Helical" evidence="1">
    <location>
        <begin position="205"/>
        <end position="226"/>
    </location>
</feature>
<evidence type="ECO:0000313" key="3">
    <source>
        <dbReference type="Proteomes" id="UP001595998"/>
    </source>
</evidence>
<keyword evidence="3" id="KW-1185">Reference proteome</keyword>